<dbReference type="GO" id="GO:0098855">
    <property type="term" value="C:HCN channel complex"/>
    <property type="evidence" value="ECO:0007669"/>
    <property type="project" value="TreeGrafter"/>
</dbReference>
<dbReference type="AlphaFoldDB" id="A0A7R9P5C9"/>
<dbReference type="GO" id="GO:0003254">
    <property type="term" value="P:regulation of membrane depolarization"/>
    <property type="evidence" value="ECO:0007669"/>
    <property type="project" value="TreeGrafter"/>
</dbReference>
<accession>A0A7R9P5C9</accession>
<protein>
    <submittedName>
        <fullName evidence="1">(California timema) hypothetical protein</fullName>
    </submittedName>
</protein>
<dbReference type="EMBL" id="OE179934">
    <property type="protein sequence ID" value="CAD7570165.1"/>
    <property type="molecule type" value="Genomic_DNA"/>
</dbReference>
<dbReference type="PANTHER" id="PTHR45689">
    <property type="entry name" value="I[[H]] CHANNEL, ISOFORM E"/>
    <property type="match status" value="1"/>
</dbReference>
<dbReference type="PANTHER" id="PTHR45689:SF5">
    <property type="entry name" value="I[[H]] CHANNEL, ISOFORM E"/>
    <property type="match status" value="1"/>
</dbReference>
<evidence type="ECO:0000313" key="1">
    <source>
        <dbReference type="EMBL" id="CAD7570165.1"/>
    </source>
</evidence>
<dbReference type="GO" id="GO:0005249">
    <property type="term" value="F:voltage-gated potassium channel activity"/>
    <property type="evidence" value="ECO:0007669"/>
    <property type="project" value="TreeGrafter"/>
</dbReference>
<dbReference type="InterPro" id="IPR051413">
    <property type="entry name" value="K/Na_HCN_channel"/>
</dbReference>
<proteinExistence type="predicted"/>
<sequence>MDGALLSNPPPDYSQRIMQQDNAEQVILDPKLIAKHYLKTWFFLDLISSIPLDYIFLIFNQRVKSLATNECGSADGVYQDKFEEMNRDDDIYSPGDEDYHDDCNQDESAEYDSLDYDSSLNWTNRHVNCLRSQYVLSNCCRISVRVSKSFTQDERCGSCASPSFSALSDYSDSPGSSDTSANGKKFTQVCVLARNNTRSIAYIKYGEEPK</sequence>
<organism evidence="1">
    <name type="scientific">Timema californicum</name>
    <name type="common">California timema</name>
    <name type="synonym">Walking stick</name>
    <dbReference type="NCBI Taxonomy" id="61474"/>
    <lineage>
        <taxon>Eukaryota</taxon>
        <taxon>Metazoa</taxon>
        <taxon>Ecdysozoa</taxon>
        <taxon>Arthropoda</taxon>
        <taxon>Hexapoda</taxon>
        <taxon>Insecta</taxon>
        <taxon>Pterygota</taxon>
        <taxon>Neoptera</taxon>
        <taxon>Polyneoptera</taxon>
        <taxon>Phasmatodea</taxon>
        <taxon>Timematodea</taxon>
        <taxon>Timematoidea</taxon>
        <taxon>Timematidae</taxon>
        <taxon>Timema</taxon>
    </lineage>
</organism>
<name>A0A7R9P5C9_TIMCA</name>
<reference evidence="1" key="1">
    <citation type="submission" date="2020-11" db="EMBL/GenBank/DDBJ databases">
        <authorList>
            <person name="Tran Van P."/>
        </authorList>
    </citation>
    <scope>NUCLEOTIDE SEQUENCE</scope>
</reference>
<dbReference type="GO" id="GO:0035725">
    <property type="term" value="P:sodium ion transmembrane transport"/>
    <property type="evidence" value="ECO:0007669"/>
    <property type="project" value="TreeGrafter"/>
</dbReference>
<gene>
    <name evidence="1" type="ORF">TCMB3V08_LOCUS2870</name>
</gene>